<dbReference type="KEGG" id="blep:AL038_14970"/>
<dbReference type="GO" id="GO:0016020">
    <property type="term" value="C:membrane"/>
    <property type="evidence" value="ECO:0007669"/>
    <property type="project" value="InterPro"/>
</dbReference>
<feature type="domain" description="Calx-beta" evidence="6">
    <location>
        <begin position="128"/>
        <end position="230"/>
    </location>
</feature>
<evidence type="ECO:0000256" key="3">
    <source>
        <dbReference type="ARBA" id="ARBA00022837"/>
    </source>
</evidence>
<dbReference type="Proteomes" id="UP000234271">
    <property type="component" value="Chromosome"/>
</dbReference>
<sequence length="1059" mass="112003">MLRINRLLIVSLLWLGSFSLAYAQASLQFSSPAYAVNETDGVVQILVTRAADSVGAVTVDYATIDVNALSGVDYTGKGGTLTWADGDLTHKVIEIPITKDTVSENDELFSIILTNPVGNAVLGVNTLSNITIIDTPASGAGNLQFVATDYTVTENSGVAQLGIERIGGSVGAVAVQYAVTGGTAVVDTDYVSVAGTLNWSAGDAQTKTVALPILLDEQEDGNKTVVLSLSNASGGAALGAKNTSTVMIVDSFGNAVSSSTAGILQFSTALTTVNETAGTANVSVTRTGGTQGTVSVSYSTKDGTAVAGSDYTLTQGSLSWANGDGEAKTVSIPVLTDNLTEGNELFTISLANPTGNALLGTISNANIKLLDGTGNPSTTTVSEAGAVQFEFSSYAVNENDGNLTVNVKRVSGTKGDVRVNYSAQNSTAVNGQDFVLSSGLLVWADGNSDVKTISITLQDDLVAEQNESFVLKLSTPTNGLVLGTPSETTITLRDNDATRIQFSSSDFLVNENQGFAYITVTRQGSSQGRITVDYKTTSNTAIDNQDYQGGAGMLVWEDGDASTKRFSIAINDDTFVEEAETFRIALSNLTGNGALGSPAEAVITIKDNDAVVVCSNPPPTLINCYLDNTNSTLTNVRITSIGVVVGGQLSGRIDNFGSVDGVTLLPSTILNNYEVGIAGNLSLNSYANVIGGFLQGNIVGIGDSPATLTSTRILTGSYLQNVIIEGNMVIDTEVTMGNQVRFRLNGNIPPIDLSNLLGYTPANTMEMLAVNLYTDVLLNSIRGGIVATLNGLYDLTEKDWFITQDTETGYIAFDGGDKHYNLFPTRVRQALEGQVINDIDLGLIVREDDRFTVTSHTGREVTAHPVIQDVAALQRALDTFVLPVSRIAMDTEGNVKLYLPNKVDNIIYYSIRADVCSTPFAQNISPDLGFDLLPIREDLLCMGSDANMNVFVRNGIIAYLVFNNGQSRQYLYPAAADAAALRAVSQDTLLYKNGMAIIHIGEGVTRKTYKGLLTYAVTQGTNITGELEVFDVDDMNQDGLGDYLIVYPNGDGQLMYKVN</sequence>
<dbReference type="GO" id="GO:0030001">
    <property type="term" value="P:metal ion transport"/>
    <property type="evidence" value="ECO:0007669"/>
    <property type="project" value="TreeGrafter"/>
</dbReference>
<dbReference type="OrthoDB" id="5621937at2"/>
<evidence type="ECO:0000259" key="6">
    <source>
        <dbReference type="SMART" id="SM00237"/>
    </source>
</evidence>
<accession>A0A2N9YEG1</accession>
<feature type="domain" description="Calx-beta" evidence="6">
    <location>
        <begin position="244"/>
        <end position="351"/>
    </location>
</feature>
<feature type="domain" description="Calx-beta" evidence="6">
    <location>
        <begin position="488"/>
        <end position="587"/>
    </location>
</feature>
<evidence type="ECO:0000313" key="7">
    <source>
        <dbReference type="EMBL" id="AUI68881.1"/>
    </source>
</evidence>
<dbReference type="EMBL" id="CP018889">
    <property type="protein sequence ID" value="AUI68881.1"/>
    <property type="molecule type" value="Genomic_DNA"/>
</dbReference>
<dbReference type="Gene3D" id="2.60.40.2030">
    <property type="match status" value="5"/>
</dbReference>
<dbReference type="SUPFAM" id="SSF141072">
    <property type="entry name" value="CalX-like"/>
    <property type="match status" value="5"/>
</dbReference>
<evidence type="ECO:0000256" key="1">
    <source>
        <dbReference type="ARBA" id="ARBA00022729"/>
    </source>
</evidence>
<dbReference type="AlphaFoldDB" id="A0A2N9YEG1"/>
<dbReference type="RefSeq" id="WP_062154161.1">
    <property type="nucleotide sequence ID" value="NZ_CP012373.2"/>
</dbReference>
<evidence type="ECO:0000256" key="2">
    <source>
        <dbReference type="ARBA" id="ARBA00022737"/>
    </source>
</evidence>
<evidence type="ECO:0000256" key="5">
    <source>
        <dbReference type="SAM" id="SignalP"/>
    </source>
</evidence>
<dbReference type="InterPro" id="IPR038081">
    <property type="entry name" value="CalX-like_sf"/>
</dbReference>
<keyword evidence="4" id="KW-0406">Ion transport</keyword>
<feature type="domain" description="Calx-beta" evidence="6">
    <location>
        <begin position="8"/>
        <end position="114"/>
    </location>
</feature>
<evidence type="ECO:0000256" key="4">
    <source>
        <dbReference type="ARBA" id="ARBA00023065"/>
    </source>
</evidence>
<feature type="domain" description="Calx-beta" evidence="6">
    <location>
        <begin position="377"/>
        <end position="474"/>
    </location>
</feature>
<dbReference type="InterPro" id="IPR051171">
    <property type="entry name" value="CaCA"/>
</dbReference>
<protein>
    <recommendedName>
        <fullName evidence="6">Calx-beta domain-containing protein</fullName>
    </recommendedName>
</protein>
<dbReference type="SMART" id="SM00237">
    <property type="entry name" value="Calx_beta"/>
    <property type="match status" value="5"/>
</dbReference>
<gene>
    <name evidence="7" type="ORF">BLE401_09285</name>
</gene>
<keyword evidence="1 5" id="KW-0732">Signal</keyword>
<organism evidence="7 8">
    <name type="scientific">Beggiatoa leptomitoformis</name>
    <dbReference type="NCBI Taxonomy" id="288004"/>
    <lineage>
        <taxon>Bacteria</taxon>
        <taxon>Pseudomonadati</taxon>
        <taxon>Pseudomonadota</taxon>
        <taxon>Gammaproteobacteria</taxon>
        <taxon>Thiotrichales</taxon>
        <taxon>Thiotrichaceae</taxon>
        <taxon>Beggiatoa</taxon>
    </lineage>
</organism>
<feature type="signal peptide" evidence="5">
    <location>
        <begin position="1"/>
        <end position="23"/>
    </location>
</feature>
<evidence type="ECO:0000313" key="8">
    <source>
        <dbReference type="Proteomes" id="UP000234271"/>
    </source>
</evidence>
<reference evidence="8" key="1">
    <citation type="submission" date="2016-12" db="EMBL/GenBank/DDBJ databases">
        <title>Complete Genome Sequence of Beggiatoa leptomitiformis D-401.</title>
        <authorList>
            <person name="Fomenkov A."/>
            <person name="Vincze T."/>
            <person name="Grabovich M."/>
            <person name="Anton B.P."/>
            <person name="Dubinina G."/>
            <person name="Orlova M."/>
            <person name="Belousova E."/>
            <person name="Roberts R.J."/>
        </authorList>
    </citation>
    <scope>NUCLEOTIDE SEQUENCE [LARGE SCALE GENOMIC DNA]</scope>
    <source>
        <strain evidence="8">D-401</strain>
    </source>
</reference>
<keyword evidence="3" id="KW-0106">Calcium</keyword>
<keyword evidence="4" id="KW-0813">Transport</keyword>
<dbReference type="PANTHER" id="PTHR11878:SF65">
    <property type="entry name" value="NA_CA-EXCHANGE PROTEIN, ISOFORM G"/>
    <property type="match status" value="1"/>
</dbReference>
<dbReference type="PANTHER" id="PTHR11878">
    <property type="entry name" value="SODIUM/CALCIUM EXCHANGER"/>
    <property type="match status" value="1"/>
</dbReference>
<dbReference type="InterPro" id="IPR003644">
    <property type="entry name" value="Calx_beta"/>
</dbReference>
<dbReference type="Pfam" id="PF03160">
    <property type="entry name" value="Calx-beta"/>
    <property type="match status" value="4"/>
</dbReference>
<feature type="chain" id="PRO_5014705729" description="Calx-beta domain-containing protein" evidence="5">
    <location>
        <begin position="24"/>
        <end position="1059"/>
    </location>
</feature>
<name>A0A2N9YEG1_9GAMM</name>
<keyword evidence="8" id="KW-1185">Reference proteome</keyword>
<dbReference type="STRING" id="288004.AL038_14970"/>
<dbReference type="GO" id="GO:0007154">
    <property type="term" value="P:cell communication"/>
    <property type="evidence" value="ECO:0007669"/>
    <property type="project" value="InterPro"/>
</dbReference>
<proteinExistence type="predicted"/>
<keyword evidence="2" id="KW-0677">Repeat</keyword>